<evidence type="ECO:0000256" key="3">
    <source>
        <dbReference type="ARBA" id="ARBA00012891"/>
    </source>
</evidence>
<dbReference type="GO" id="GO:0031422">
    <property type="term" value="C:RecQ family helicase-topoisomerase III complex"/>
    <property type="evidence" value="ECO:0007669"/>
    <property type="project" value="TreeGrafter"/>
</dbReference>
<dbReference type="InterPro" id="IPR013497">
    <property type="entry name" value="Topo_IA_cen"/>
</dbReference>
<keyword evidence="5 10" id="KW-0863">Zinc-finger</keyword>
<accession>A0A7L4J9I7</accession>
<evidence type="ECO:0000256" key="11">
    <source>
        <dbReference type="RuleBase" id="RU362092"/>
    </source>
</evidence>
<dbReference type="PROSITE" id="PS51999">
    <property type="entry name" value="ZF_GRF"/>
    <property type="match status" value="2"/>
</dbReference>
<gene>
    <name evidence="16" type="primary">Top3a</name>
    <name evidence="16" type="ORF">PORRUF_R02551</name>
</gene>
<dbReference type="InterPro" id="IPR023405">
    <property type="entry name" value="Topo_IA_core_domain"/>
</dbReference>
<feature type="domain" description="Toprim" evidence="13">
    <location>
        <begin position="35"/>
        <end position="179"/>
    </location>
</feature>
<evidence type="ECO:0000256" key="10">
    <source>
        <dbReference type="PROSITE-ProRule" id="PRU01343"/>
    </source>
</evidence>
<keyword evidence="4" id="KW-0479">Metal-binding</keyword>
<keyword evidence="9 11" id="KW-0413">Isomerase</keyword>
<dbReference type="InterPro" id="IPR000380">
    <property type="entry name" value="Topo_IA"/>
</dbReference>
<dbReference type="GO" id="GO:0006281">
    <property type="term" value="P:DNA repair"/>
    <property type="evidence" value="ECO:0007669"/>
    <property type="project" value="TreeGrafter"/>
</dbReference>
<feature type="compositionally biased region" description="Polar residues" evidence="12">
    <location>
        <begin position="685"/>
        <end position="734"/>
    </location>
</feature>
<evidence type="ECO:0000256" key="5">
    <source>
        <dbReference type="ARBA" id="ARBA00022771"/>
    </source>
</evidence>
<dbReference type="AlphaFoldDB" id="A0A7L4J9I7"/>
<evidence type="ECO:0000256" key="6">
    <source>
        <dbReference type="ARBA" id="ARBA00022833"/>
    </source>
</evidence>
<feature type="non-terminal residue" evidence="16">
    <location>
        <position position="943"/>
    </location>
</feature>
<organism evidence="16 17">
    <name type="scientific">Pomatorhinus ruficollis</name>
    <name type="common">streak-breasted scimitar babbler</name>
    <dbReference type="NCBI Taxonomy" id="932028"/>
    <lineage>
        <taxon>Eukaryota</taxon>
        <taxon>Metazoa</taxon>
        <taxon>Chordata</taxon>
        <taxon>Craniata</taxon>
        <taxon>Vertebrata</taxon>
        <taxon>Euteleostomi</taxon>
        <taxon>Archelosauria</taxon>
        <taxon>Archosauria</taxon>
        <taxon>Dinosauria</taxon>
        <taxon>Saurischia</taxon>
        <taxon>Theropoda</taxon>
        <taxon>Coelurosauria</taxon>
        <taxon>Aves</taxon>
        <taxon>Neognathae</taxon>
        <taxon>Neoaves</taxon>
        <taxon>Telluraves</taxon>
        <taxon>Australaves</taxon>
        <taxon>Passeriformes</taxon>
        <taxon>Sylvioidea</taxon>
        <taxon>Timaliidae</taxon>
        <taxon>Pomatorhinus</taxon>
    </lineage>
</organism>
<dbReference type="Pfam" id="PF06839">
    <property type="entry name" value="Zn_ribbon_GRF"/>
    <property type="match status" value="2"/>
</dbReference>
<dbReference type="InterPro" id="IPR006171">
    <property type="entry name" value="TOPRIM_dom"/>
</dbReference>
<dbReference type="CDD" id="cd03362">
    <property type="entry name" value="TOPRIM_TopoIA_TopoIII"/>
    <property type="match status" value="1"/>
</dbReference>
<feature type="region of interest" description="Disordered" evidence="12">
    <location>
        <begin position="810"/>
        <end position="833"/>
    </location>
</feature>
<evidence type="ECO:0000259" key="13">
    <source>
        <dbReference type="PROSITE" id="PS50880"/>
    </source>
</evidence>
<proteinExistence type="inferred from homology"/>
<evidence type="ECO:0000256" key="8">
    <source>
        <dbReference type="ARBA" id="ARBA00023125"/>
    </source>
</evidence>
<evidence type="ECO:0000256" key="4">
    <source>
        <dbReference type="ARBA" id="ARBA00022723"/>
    </source>
</evidence>
<dbReference type="PROSITE" id="PS00396">
    <property type="entry name" value="TOPO_IA_1"/>
    <property type="match status" value="1"/>
</dbReference>
<dbReference type="GO" id="GO:0006310">
    <property type="term" value="P:DNA recombination"/>
    <property type="evidence" value="ECO:0007669"/>
    <property type="project" value="TreeGrafter"/>
</dbReference>
<dbReference type="InterPro" id="IPR013824">
    <property type="entry name" value="Topo_IA_cen_sub1"/>
</dbReference>
<sequence>MNLYVRLFTRGKMLPQPWRFFSRAAEDLALQRIRKVLCVAEKNDAARGIAELLSNSRMRRREGFSKFNKIYEYDYQIFGQNVTMVMTSVSGHLLAHDFIMPFRKWHSCNPLALFDAEIEKYCPENYLDIKRTLEREIQQCQALVIWTDCDREGENIGFEIIHVCKAVKPNLQVFRARFSEITLHAVRSACENLTQPDQKTSDAVDVRQELDLRIGTCDAHFVSSGAAFTRFQTLRLRKIFPDILADQLISYGSCQFPTLGFVVERFKAIQAFVPEAFYKIKVTHDHEDGSVVFNWKRNRLFNHTACLVLYQMCMEDPVATVVDVVSKPKSKWRPLPLDTVELEKLASRKLKINAKETMTIAEKLYTKGFISYPRTETNIFPKELNLSALVEQQTQDPNWGEFAQRILDQGGPTPRSGTKSDQAHPPIHPTKYTSNLQGNEQRLYEFIVRHFLACCSQDAKGQETTVEIDIANEQFIAQGLMILARNYLEVYPYDKRAVLLLTISCVLVPGHRGNHILAPDLTATSLLAGTDATHAEHIETIKTRMYVGLTADQRFLPGQLGMGLVEGYDSMGYEMSKPDLRAELEADLKLICEGKKDKSVVLQQQVQKYKQVFIEAVARANKLDQALAQYLGEAAEIPEQDEVYPAMPVPVRKCPQCNSDMVLKTRKNGCDEMLKELLDLKYLHRSSQPASSTQPGHHLQANHSLNRTSTETRQARGTSNPSRGHLLTINSSRTPRAAPPAAADDGNAVVCNCGSEALLLTVRKDGPNRGRQFYKCSSGACNFFLWADEQPQDRGTAAPHSSTLLQPAAGRAPAGFQRPGGGREPSGSSGLDAGGGAVCRCDQPAVTRTVQKDGPNKGRQFHTCPKPREQQCGFFQWADENVAPGPSGDDSLNHFGSNGYSRGLGSKAKRPGSLSSGSAAKKPRTCSICHQPGHTRKTCPQNH</sequence>
<dbReference type="PROSITE" id="PS50880">
    <property type="entry name" value="TOPRIM"/>
    <property type="match status" value="1"/>
</dbReference>
<dbReference type="Gene3D" id="1.10.290.10">
    <property type="entry name" value="Topoisomerase I, domain 4"/>
    <property type="match status" value="1"/>
</dbReference>
<comment type="similarity">
    <text evidence="2 11">Belongs to the type IA topoisomerase family.</text>
</comment>
<evidence type="ECO:0000256" key="12">
    <source>
        <dbReference type="SAM" id="MobiDB-lite"/>
    </source>
</evidence>
<evidence type="ECO:0000256" key="9">
    <source>
        <dbReference type="ARBA" id="ARBA00023235"/>
    </source>
</evidence>
<dbReference type="SMART" id="SM00493">
    <property type="entry name" value="TOPRIM"/>
    <property type="match status" value="1"/>
</dbReference>
<feature type="domain" description="Topo IA-type catalytic" evidence="15">
    <location>
        <begin position="197"/>
        <end position="613"/>
    </location>
</feature>
<feature type="non-terminal residue" evidence="16">
    <location>
        <position position="1"/>
    </location>
</feature>
<reference evidence="16 17" key="1">
    <citation type="submission" date="2020-02" db="EMBL/GenBank/DDBJ databases">
        <title>Bird 10,000 Genomes (B10K) Project - Family phase.</title>
        <authorList>
            <person name="Zhang G."/>
        </authorList>
    </citation>
    <scope>NUCLEOTIDE SEQUENCE [LARGE SCALE GENOMIC DNA]</scope>
    <source>
        <strain evidence="16">B10K-IZ-033-81</strain>
        <tissue evidence="16">Muscle</tissue>
    </source>
</reference>
<dbReference type="InterPro" id="IPR013826">
    <property type="entry name" value="Topo_IA_cen_sub3"/>
</dbReference>
<dbReference type="FunFam" id="1.10.290.10:FF:000001">
    <property type="entry name" value="DNA topoisomerase"/>
    <property type="match status" value="1"/>
</dbReference>
<keyword evidence="8 11" id="KW-0238">DNA-binding</keyword>
<dbReference type="Gene3D" id="1.10.460.10">
    <property type="entry name" value="Topoisomerase I, domain 2"/>
    <property type="match status" value="2"/>
</dbReference>
<dbReference type="InterPro" id="IPR003602">
    <property type="entry name" value="Topo_IA_DNA-bd_dom"/>
</dbReference>
<protein>
    <recommendedName>
        <fullName evidence="3 11">DNA topoisomerase</fullName>
        <ecNumber evidence="3 11">5.6.2.1</ecNumber>
    </recommendedName>
</protein>
<dbReference type="EMBL" id="VZSW01001398">
    <property type="protein sequence ID" value="NXY37560.1"/>
    <property type="molecule type" value="Genomic_DNA"/>
</dbReference>
<feature type="domain" description="GRF-type" evidence="14">
    <location>
        <begin position="751"/>
        <end position="790"/>
    </location>
</feature>
<dbReference type="PROSITE" id="PS52039">
    <property type="entry name" value="TOPO_IA_2"/>
    <property type="match status" value="1"/>
</dbReference>
<comment type="function">
    <text evidence="11">Introduces a single-strand break via transesterification at a target site in duplex DNA. Releases the supercoiling and torsional tension of DNA introduced during the DNA replication and transcription by transiently cleaving and rejoining one strand of the DNA duplex. The scissile phosphodiester is attacked by the catalytic tyrosine of the enzyme, resulting in the formation of a DNA-(5'-phosphotyrosyl)-enzyme intermediate and the expulsion of a 3'-OH DNA strand.</text>
</comment>
<dbReference type="PANTHER" id="PTHR11390">
    <property type="entry name" value="PROKARYOTIC DNA TOPOISOMERASE"/>
    <property type="match status" value="1"/>
</dbReference>
<dbReference type="FunFam" id="3.40.50.140:FF:000003">
    <property type="entry name" value="DNA topoisomerase"/>
    <property type="match status" value="1"/>
</dbReference>
<feature type="domain" description="GRF-type" evidence="14">
    <location>
        <begin position="839"/>
        <end position="881"/>
    </location>
</feature>
<dbReference type="GO" id="GO:0006265">
    <property type="term" value="P:DNA topological change"/>
    <property type="evidence" value="ECO:0007669"/>
    <property type="project" value="InterPro"/>
</dbReference>
<name>A0A7L4J9I7_9PASS</name>
<dbReference type="InterPro" id="IPR003601">
    <property type="entry name" value="Topo_IA_2"/>
</dbReference>
<dbReference type="SMART" id="SM00437">
    <property type="entry name" value="TOP1Ac"/>
    <property type="match status" value="1"/>
</dbReference>
<dbReference type="Proteomes" id="UP000572837">
    <property type="component" value="Unassembled WGS sequence"/>
</dbReference>
<keyword evidence="6" id="KW-0862">Zinc</keyword>
<dbReference type="PANTHER" id="PTHR11390:SF21">
    <property type="entry name" value="DNA TOPOISOMERASE 3-ALPHA"/>
    <property type="match status" value="1"/>
</dbReference>
<dbReference type="Pfam" id="PF01751">
    <property type="entry name" value="Toprim"/>
    <property type="match status" value="1"/>
</dbReference>
<dbReference type="GO" id="GO:0003917">
    <property type="term" value="F:DNA topoisomerase type I (single strand cut, ATP-independent) activity"/>
    <property type="evidence" value="ECO:0007669"/>
    <property type="project" value="UniProtKB-EC"/>
</dbReference>
<feature type="region of interest" description="Disordered" evidence="12">
    <location>
        <begin position="685"/>
        <end position="745"/>
    </location>
</feature>
<dbReference type="GO" id="GO:0003677">
    <property type="term" value="F:DNA binding"/>
    <property type="evidence" value="ECO:0007669"/>
    <property type="project" value="UniProtKB-KW"/>
</dbReference>
<evidence type="ECO:0000256" key="2">
    <source>
        <dbReference type="ARBA" id="ARBA00009446"/>
    </source>
</evidence>
<dbReference type="Pfam" id="PF01131">
    <property type="entry name" value="Topoisom_bac"/>
    <property type="match status" value="2"/>
</dbReference>
<evidence type="ECO:0000256" key="1">
    <source>
        <dbReference type="ARBA" id="ARBA00000213"/>
    </source>
</evidence>
<evidence type="ECO:0000259" key="15">
    <source>
        <dbReference type="PROSITE" id="PS52039"/>
    </source>
</evidence>
<keyword evidence="17" id="KW-1185">Reference proteome</keyword>
<evidence type="ECO:0000313" key="16">
    <source>
        <dbReference type="EMBL" id="NXY37560.1"/>
    </source>
</evidence>
<feature type="region of interest" description="Disordered" evidence="12">
    <location>
        <begin position="879"/>
        <end position="927"/>
    </location>
</feature>
<dbReference type="InterPro" id="IPR034144">
    <property type="entry name" value="TOPRIM_TopoIII"/>
</dbReference>
<evidence type="ECO:0000313" key="17">
    <source>
        <dbReference type="Proteomes" id="UP000572837"/>
    </source>
</evidence>
<dbReference type="Gene3D" id="3.40.50.140">
    <property type="match status" value="1"/>
</dbReference>
<feature type="region of interest" description="Disordered" evidence="12">
    <location>
        <begin position="407"/>
        <end position="434"/>
    </location>
</feature>
<dbReference type="InterPro" id="IPR023406">
    <property type="entry name" value="Topo_IA_AS"/>
</dbReference>
<comment type="caution">
    <text evidence="16">The sequence shown here is derived from an EMBL/GenBank/DDBJ whole genome shotgun (WGS) entry which is preliminary data.</text>
</comment>
<evidence type="ECO:0000259" key="14">
    <source>
        <dbReference type="PROSITE" id="PS51999"/>
    </source>
</evidence>
<keyword evidence="7 11" id="KW-0799">Topoisomerase</keyword>
<dbReference type="GO" id="GO:0005634">
    <property type="term" value="C:nucleus"/>
    <property type="evidence" value="ECO:0007669"/>
    <property type="project" value="TreeGrafter"/>
</dbReference>
<evidence type="ECO:0000256" key="7">
    <source>
        <dbReference type="ARBA" id="ARBA00023029"/>
    </source>
</evidence>
<dbReference type="CDD" id="cd00186">
    <property type="entry name" value="TOP1Ac"/>
    <property type="match status" value="1"/>
</dbReference>
<dbReference type="InterPro" id="IPR013825">
    <property type="entry name" value="Topo_IA_cen_sub2"/>
</dbReference>
<dbReference type="SMART" id="SM00436">
    <property type="entry name" value="TOP1Bc"/>
    <property type="match status" value="1"/>
</dbReference>
<dbReference type="PRINTS" id="PR00417">
    <property type="entry name" value="PRTPISMRASEI"/>
</dbReference>
<dbReference type="InterPro" id="IPR010666">
    <property type="entry name" value="Znf_GRF"/>
</dbReference>
<comment type="catalytic activity">
    <reaction evidence="1 11">
        <text>ATP-independent breakage of single-stranded DNA, followed by passage and rejoining.</text>
        <dbReference type="EC" id="5.6.2.1"/>
    </reaction>
</comment>
<dbReference type="EC" id="5.6.2.1" evidence="3 11"/>
<dbReference type="Gene3D" id="2.70.20.10">
    <property type="entry name" value="Topoisomerase I, domain 3"/>
    <property type="match status" value="1"/>
</dbReference>
<dbReference type="GO" id="GO:0008270">
    <property type="term" value="F:zinc ion binding"/>
    <property type="evidence" value="ECO:0007669"/>
    <property type="project" value="UniProtKB-KW"/>
</dbReference>
<dbReference type="SUPFAM" id="SSF56712">
    <property type="entry name" value="Prokaryotic type I DNA topoisomerase"/>
    <property type="match status" value="1"/>
</dbReference>